<evidence type="ECO:0000313" key="3">
    <source>
        <dbReference type="Proteomes" id="UP001210770"/>
    </source>
</evidence>
<dbReference type="Gene3D" id="2.40.160.10">
    <property type="entry name" value="Porin"/>
    <property type="match status" value="1"/>
</dbReference>
<protein>
    <submittedName>
        <fullName evidence="2">Porin family protein</fullName>
    </submittedName>
</protein>
<dbReference type="SUPFAM" id="SSF56935">
    <property type="entry name" value="Porins"/>
    <property type="match status" value="1"/>
</dbReference>
<dbReference type="Proteomes" id="UP001210770">
    <property type="component" value="Chromosome"/>
</dbReference>
<dbReference type="EMBL" id="CP116423">
    <property type="protein sequence ID" value="WCE69367.1"/>
    <property type="molecule type" value="Genomic_DNA"/>
</dbReference>
<name>A0AAX3LLG7_9RHOB</name>
<dbReference type="RefSeq" id="WP_168612021.1">
    <property type="nucleotide sequence ID" value="NZ_CP116423.1"/>
</dbReference>
<gene>
    <name evidence="2" type="ORF">PL336_11210</name>
</gene>
<accession>A0AAX3LLG7</accession>
<evidence type="ECO:0000256" key="1">
    <source>
        <dbReference type="SAM" id="SignalP"/>
    </source>
</evidence>
<sequence>MKHIEFSVLALSAALAFGATTAQAVEVTGGSVGLSYSAFADDTDFSRLGLDGSVELGFNRNLSLQFDAGYSDFDFVDEDSHLLGLHGIYHWDEATSFGAFYTREEALGGDADILGLEAGYEMLDWDFEGYLAHVDTDAGDGTLGGIKARYALAEGFGISGSYDRLGSDGDDLSRFAMRLDREVSPTTNLFLEVGSAKVDVGSISESEPFVGLGGEINFGADRGTTFDQRGLARLIPGL</sequence>
<feature type="signal peptide" evidence="1">
    <location>
        <begin position="1"/>
        <end position="24"/>
    </location>
</feature>
<evidence type="ECO:0000313" key="2">
    <source>
        <dbReference type="EMBL" id="WCE69367.1"/>
    </source>
</evidence>
<reference evidence="2" key="1">
    <citation type="submission" date="2023-01" db="EMBL/GenBank/DDBJ databases">
        <title>Comparative genomic analysis of cold water coral derived Sulfitobacter faviae: insights into their metabolism and habitat adaptation.</title>
        <authorList>
            <person name="Guo Y."/>
            <person name="Lin S."/>
            <person name="Huang Z."/>
            <person name="Tang K."/>
            <person name="Wang X."/>
        </authorList>
    </citation>
    <scope>NUCLEOTIDE SEQUENCE</scope>
    <source>
        <strain evidence="2">SCSIO W_1865</strain>
    </source>
</reference>
<dbReference type="InterPro" id="IPR023614">
    <property type="entry name" value="Porin_dom_sf"/>
</dbReference>
<feature type="chain" id="PRO_5044016333" evidence="1">
    <location>
        <begin position="25"/>
        <end position="238"/>
    </location>
</feature>
<dbReference type="AlphaFoldDB" id="A0AAX3LLG7"/>
<keyword evidence="1" id="KW-0732">Signal</keyword>
<organism evidence="2 3">
    <name type="scientific">Sulfitobacter faviae</name>
    <dbReference type="NCBI Taxonomy" id="1775881"/>
    <lineage>
        <taxon>Bacteria</taxon>
        <taxon>Pseudomonadati</taxon>
        <taxon>Pseudomonadota</taxon>
        <taxon>Alphaproteobacteria</taxon>
        <taxon>Rhodobacterales</taxon>
        <taxon>Roseobacteraceae</taxon>
        <taxon>Sulfitobacter</taxon>
    </lineage>
</organism>
<proteinExistence type="predicted"/>